<dbReference type="EMBL" id="LAZR01000058">
    <property type="protein sequence ID" value="KKN97398.1"/>
    <property type="molecule type" value="Genomic_DNA"/>
</dbReference>
<sequence>MALWIGLYFLAINIAAYFAFVSDKAKARAGARRIPEKNLLRLALLGGSIGAISAQRIIRHKTHKEPFRTWLNAIACLQLVVIAGFAVAMLLFGPNKILHWASQQFS</sequence>
<gene>
    <name evidence="2" type="ORF">LCGC14_0158170</name>
</gene>
<accession>A0A0F9XYD2</accession>
<dbReference type="Pfam" id="PF06961">
    <property type="entry name" value="DUF1294"/>
    <property type="match status" value="1"/>
</dbReference>
<comment type="caution">
    <text evidence="2">The sequence shown here is derived from an EMBL/GenBank/DDBJ whole genome shotgun (WGS) entry which is preliminary data.</text>
</comment>
<keyword evidence="1" id="KW-0812">Transmembrane</keyword>
<organism evidence="2">
    <name type="scientific">marine sediment metagenome</name>
    <dbReference type="NCBI Taxonomy" id="412755"/>
    <lineage>
        <taxon>unclassified sequences</taxon>
        <taxon>metagenomes</taxon>
        <taxon>ecological metagenomes</taxon>
    </lineage>
</organism>
<keyword evidence="1" id="KW-1133">Transmembrane helix</keyword>
<dbReference type="InterPro" id="IPR010718">
    <property type="entry name" value="DUF1294"/>
</dbReference>
<evidence type="ECO:0000256" key="1">
    <source>
        <dbReference type="SAM" id="Phobius"/>
    </source>
</evidence>
<dbReference type="AlphaFoldDB" id="A0A0F9XYD2"/>
<feature type="transmembrane region" description="Helical" evidence="1">
    <location>
        <begin position="70"/>
        <end position="92"/>
    </location>
</feature>
<reference evidence="2" key="1">
    <citation type="journal article" date="2015" name="Nature">
        <title>Complex archaea that bridge the gap between prokaryotes and eukaryotes.</title>
        <authorList>
            <person name="Spang A."/>
            <person name="Saw J.H."/>
            <person name="Jorgensen S.L."/>
            <person name="Zaremba-Niedzwiedzka K."/>
            <person name="Martijn J."/>
            <person name="Lind A.E."/>
            <person name="van Eijk R."/>
            <person name="Schleper C."/>
            <person name="Guy L."/>
            <person name="Ettema T.J."/>
        </authorList>
    </citation>
    <scope>NUCLEOTIDE SEQUENCE</scope>
</reference>
<proteinExistence type="predicted"/>
<keyword evidence="1" id="KW-0472">Membrane</keyword>
<evidence type="ECO:0008006" key="3">
    <source>
        <dbReference type="Google" id="ProtNLM"/>
    </source>
</evidence>
<evidence type="ECO:0000313" key="2">
    <source>
        <dbReference type="EMBL" id="KKN97398.1"/>
    </source>
</evidence>
<name>A0A0F9XYD2_9ZZZZ</name>
<protein>
    <recommendedName>
        <fullName evidence="3">DUF1294 domain-containing protein</fullName>
    </recommendedName>
</protein>
<feature type="transmembrane region" description="Helical" evidence="1">
    <location>
        <begin position="6"/>
        <end position="27"/>
    </location>
</feature>